<comment type="similarity">
    <text evidence="1">Belongs to the protein kinase superfamily. TKL Ser/Thr protein kinase family.</text>
</comment>
<evidence type="ECO:0000256" key="4">
    <source>
        <dbReference type="PROSITE-ProRule" id="PRU00023"/>
    </source>
</evidence>
<dbReference type="eggNOG" id="KOG0201">
    <property type="taxonomic scope" value="Eukaryota"/>
</dbReference>
<dbReference type="GeneID" id="19952961"/>
<dbReference type="SMART" id="SM00220">
    <property type="entry name" value="S_TKc"/>
    <property type="match status" value="1"/>
</dbReference>
<dbReference type="AlphaFoldDB" id="T0RJ92"/>
<dbReference type="Pfam" id="PF12796">
    <property type="entry name" value="Ank_2"/>
    <property type="match status" value="1"/>
</dbReference>
<feature type="compositionally biased region" description="Pro residues" evidence="5">
    <location>
        <begin position="215"/>
        <end position="226"/>
    </location>
</feature>
<dbReference type="SUPFAM" id="SSF48403">
    <property type="entry name" value="Ankyrin repeat"/>
    <property type="match status" value="1"/>
</dbReference>
<dbReference type="GO" id="GO:0004674">
    <property type="term" value="F:protein serine/threonine kinase activity"/>
    <property type="evidence" value="ECO:0007669"/>
    <property type="project" value="UniProtKB-KW"/>
</dbReference>
<evidence type="ECO:0000313" key="8">
    <source>
        <dbReference type="Proteomes" id="UP000030762"/>
    </source>
</evidence>
<dbReference type="InParanoid" id="T0RJ92"/>
<feature type="region of interest" description="Disordered" evidence="5">
    <location>
        <begin position="1"/>
        <end position="29"/>
    </location>
</feature>
<keyword evidence="7" id="KW-0418">Kinase</keyword>
<dbReference type="InterPro" id="IPR000719">
    <property type="entry name" value="Prot_kinase_dom"/>
</dbReference>
<proteinExistence type="inferred from homology"/>
<dbReference type="PROSITE" id="PS50088">
    <property type="entry name" value="ANK_REPEAT"/>
    <property type="match status" value="1"/>
</dbReference>
<keyword evidence="7" id="KW-0808">Transferase</keyword>
<dbReference type="RefSeq" id="XP_008616519.1">
    <property type="nucleotide sequence ID" value="XM_008618297.1"/>
</dbReference>
<keyword evidence="2" id="KW-0547">Nucleotide-binding</keyword>
<dbReference type="OrthoDB" id="77576at2759"/>
<protein>
    <submittedName>
        <fullName evidence="7">Serine/threonine protein kinase</fullName>
    </submittedName>
</protein>
<evidence type="ECO:0000259" key="6">
    <source>
        <dbReference type="PROSITE" id="PS50011"/>
    </source>
</evidence>
<reference evidence="7 8" key="1">
    <citation type="submission" date="2012-04" db="EMBL/GenBank/DDBJ databases">
        <title>The Genome Sequence of Saprolegnia declina VS20.</title>
        <authorList>
            <consortium name="The Broad Institute Genome Sequencing Platform"/>
            <person name="Russ C."/>
            <person name="Nusbaum C."/>
            <person name="Tyler B."/>
            <person name="van West P."/>
            <person name="Dieguez-Uribeondo J."/>
            <person name="de Bruijn I."/>
            <person name="Tripathy S."/>
            <person name="Jiang R."/>
            <person name="Young S.K."/>
            <person name="Zeng Q."/>
            <person name="Gargeya S."/>
            <person name="Fitzgerald M."/>
            <person name="Haas B."/>
            <person name="Abouelleil A."/>
            <person name="Alvarado L."/>
            <person name="Arachchi H.M."/>
            <person name="Berlin A."/>
            <person name="Chapman S.B."/>
            <person name="Goldberg J."/>
            <person name="Griggs A."/>
            <person name="Gujja S."/>
            <person name="Hansen M."/>
            <person name="Howarth C."/>
            <person name="Imamovic A."/>
            <person name="Larimer J."/>
            <person name="McCowen C."/>
            <person name="Montmayeur A."/>
            <person name="Murphy C."/>
            <person name="Neiman D."/>
            <person name="Pearson M."/>
            <person name="Priest M."/>
            <person name="Roberts A."/>
            <person name="Saif S."/>
            <person name="Shea T."/>
            <person name="Sisk P."/>
            <person name="Sykes S."/>
            <person name="Wortman J."/>
            <person name="Nusbaum C."/>
            <person name="Birren B."/>
        </authorList>
    </citation>
    <scope>NUCLEOTIDE SEQUENCE [LARGE SCALE GENOMIC DNA]</scope>
    <source>
        <strain evidence="7 8">VS20</strain>
    </source>
</reference>
<feature type="domain" description="Protein kinase" evidence="6">
    <location>
        <begin position="382"/>
        <end position="671"/>
    </location>
</feature>
<dbReference type="Proteomes" id="UP000030762">
    <property type="component" value="Unassembled WGS sequence"/>
</dbReference>
<dbReference type="InterPro" id="IPR011009">
    <property type="entry name" value="Kinase-like_dom_sf"/>
</dbReference>
<evidence type="ECO:0000313" key="7">
    <source>
        <dbReference type="EMBL" id="EQC29952.1"/>
    </source>
</evidence>
<evidence type="ECO:0000256" key="2">
    <source>
        <dbReference type="ARBA" id="ARBA00022741"/>
    </source>
</evidence>
<accession>T0RJ92</accession>
<dbReference type="Gene3D" id="1.25.40.20">
    <property type="entry name" value="Ankyrin repeat-containing domain"/>
    <property type="match status" value="1"/>
</dbReference>
<dbReference type="Pfam" id="PF00069">
    <property type="entry name" value="Pkinase"/>
    <property type="match status" value="1"/>
</dbReference>
<name>T0RJ92_SAPDV</name>
<organism evidence="7 8">
    <name type="scientific">Saprolegnia diclina (strain VS20)</name>
    <dbReference type="NCBI Taxonomy" id="1156394"/>
    <lineage>
        <taxon>Eukaryota</taxon>
        <taxon>Sar</taxon>
        <taxon>Stramenopiles</taxon>
        <taxon>Oomycota</taxon>
        <taxon>Saprolegniomycetes</taxon>
        <taxon>Saprolegniales</taxon>
        <taxon>Saprolegniaceae</taxon>
        <taxon>Saprolegnia</taxon>
    </lineage>
</organism>
<dbReference type="InterPro" id="IPR051681">
    <property type="entry name" value="Ser/Thr_Kinases-Pseudokinases"/>
</dbReference>
<dbReference type="EMBL" id="JH767179">
    <property type="protein sequence ID" value="EQC29952.1"/>
    <property type="molecule type" value="Genomic_DNA"/>
</dbReference>
<dbReference type="PROSITE" id="PS50297">
    <property type="entry name" value="ANK_REP_REGION"/>
    <property type="match status" value="1"/>
</dbReference>
<feature type="repeat" description="ANK" evidence="4">
    <location>
        <begin position="313"/>
        <end position="345"/>
    </location>
</feature>
<dbReference type="PANTHER" id="PTHR44329:SF298">
    <property type="entry name" value="MIXED LINEAGE KINASE DOMAIN-LIKE PROTEIN"/>
    <property type="match status" value="1"/>
</dbReference>
<dbReference type="SUPFAM" id="SSF56112">
    <property type="entry name" value="Protein kinase-like (PK-like)"/>
    <property type="match status" value="1"/>
</dbReference>
<evidence type="ECO:0000256" key="1">
    <source>
        <dbReference type="ARBA" id="ARBA00005843"/>
    </source>
</evidence>
<evidence type="ECO:0000256" key="3">
    <source>
        <dbReference type="ARBA" id="ARBA00022840"/>
    </source>
</evidence>
<dbReference type="SMART" id="SM00248">
    <property type="entry name" value="ANK"/>
    <property type="match status" value="2"/>
</dbReference>
<dbReference type="VEuPathDB" id="FungiDB:SDRG_12234"/>
<keyword evidence="3" id="KW-0067">ATP-binding</keyword>
<evidence type="ECO:0000256" key="5">
    <source>
        <dbReference type="SAM" id="MobiDB-lite"/>
    </source>
</evidence>
<gene>
    <name evidence="7" type="ORF">SDRG_12234</name>
</gene>
<keyword evidence="8" id="KW-1185">Reference proteome</keyword>
<dbReference type="PROSITE" id="PS50011">
    <property type="entry name" value="PROTEIN_KINASE_DOM"/>
    <property type="match status" value="1"/>
</dbReference>
<feature type="region of interest" description="Disordered" evidence="5">
    <location>
        <begin position="666"/>
        <end position="691"/>
    </location>
</feature>
<keyword evidence="7" id="KW-0723">Serine/threonine-protein kinase</keyword>
<dbReference type="Gene3D" id="1.10.510.10">
    <property type="entry name" value="Transferase(Phosphotransferase) domain 1"/>
    <property type="match status" value="1"/>
</dbReference>
<dbReference type="InterPro" id="IPR036770">
    <property type="entry name" value="Ankyrin_rpt-contain_sf"/>
</dbReference>
<feature type="region of interest" description="Disordered" evidence="5">
    <location>
        <begin position="211"/>
        <end position="232"/>
    </location>
</feature>
<keyword evidence="4" id="KW-0040">ANK repeat</keyword>
<feature type="region of interest" description="Disordered" evidence="5">
    <location>
        <begin position="70"/>
        <end position="120"/>
    </location>
</feature>
<dbReference type="InterPro" id="IPR002110">
    <property type="entry name" value="Ankyrin_rpt"/>
</dbReference>
<dbReference type="PANTHER" id="PTHR44329">
    <property type="entry name" value="SERINE/THREONINE-PROTEIN KINASE TNNI3K-RELATED"/>
    <property type="match status" value="1"/>
</dbReference>
<dbReference type="GO" id="GO:0005524">
    <property type="term" value="F:ATP binding"/>
    <property type="evidence" value="ECO:0007669"/>
    <property type="project" value="UniProtKB-KW"/>
</dbReference>
<dbReference type="STRING" id="1156394.T0RJ92"/>
<sequence>MAFLADLKRSNGKANPLLSGGVGMGNPSRTVDSLKLAERWEERRRLGLPREPATSAIEILLELEAKQEEDERLRGHVMDDDDAPPIPDPRKAASRNDSVQQMRRSSEVLVGKKSLPPAKNPTLEEMMKCRQATAGSSAPPRNATLEKMMMTRNASKGGDASKKLTLKDAMREAMTMKRAPRTVGAPSPIVEEAPTSRNAMLEAMMKKRAATVNEPPAPTPPAPTPPSSGGSMNTMLEEMMKMRAPPVAPASGGDGKTAVFADAAALPLGVGADTSDGPSVLHNAATLPDCDDLTLPQAILRAPGFDINQIDSEGYTALGRAVKDGHDALVDRLLDAGADVSIQLPNKQTVLATAVKYGHRNIAQALYERVYPGPAQASPSEFQLGGLVARQDNGVSVYKAIYKGTAVVLKGPRNPNPRLATAMRHEIDEMQTCTSPYVLPLLAVLDNGSRDPLFTSDDGTALLFSPILVMDFMDGGDLLDALQMTRPGDNIPLGVSTIDAPSHVSAIDVALVLAYALADLHGLGKMHRDIKSLNIFLSSTHYIRLADLGSAKTLGAGLMTSNTGSHLWMAPEVVRIGLGGNGPGYGPPADIYSFGVVLAELDTREAPYADVSEQRLIPERVRTGSLRPKFSATCAPWLKALANECLEQDPTERPTAEDVIATLLAHRHEGASVQPSTQRATTEEADGTKAA</sequence>